<dbReference type="Gene3D" id="1.20.1600.10">
    <property type="entry name" value="Outer membrane efflux proteins (OEP)"/>
    <property type="match status" value="1"/>
</dbReference>
<name>A0A916NFQ1_9FLAO</name>
<accession>A0A916NFQ1</accession>
<evidence type="ECO:0000256" key="3">
    <source>
        <dbReference type="ARBA" id="ARBA00022448"/>
    </source>
</evidence>
<feature type="signal peptide" evidence="8">
    <location>
        <begin position="1"/>
        <end position="21"/>
    </location>
</feature>
<keyword evidence="5" id="KW-0812">Transmembrane</keyword>
<dbReference type="Pfam" id="PF02321">
    <property type="entry name" value="OEP"/>
    <property type="match status" value="1"/>
</dbReference>
<reference evidence="9" key="1">
    <citation type="submission" date="2021-04" db="EMBL/GenBank/DDBJ databases">
        <authorList>
            <person name="Rodrigo-Torres L."/>
            <person name="Arahal R. D."/>
            <person name="Lucena T."/>
        </authorList>
    </citation>
    <scope>NUCLEOTIDE SEQUENCE</scope>
    <source>
        <strain evidence="9">AS29M-1</strain>
    </source>
</reference>
<protein>
    <recommendedName>
        <fullName evidence="11">TolC family protein</fullName>
    </recommendedName>
</protein>
<keyword evidence="7" id="KW-0998">Cell outer membrane</keyword>
<dbReference type="AlphaFoldDB" id="A0A916NFQ1"/>
<dbReference type="KEGG" id="ptan:CRYO30217_00659"/>
<dbReference type="GO" id="GO:0009279">
    <property type="term" value="C:cell outer membrane"/>
    <property type="evidence" value="ECO:0007669"/>
    <property type="project" value="UniProtKB-SubCell"/>
</dbReference>
<comment type="similarity">
    <text evidence="2">Belongs to the outer membrane factor (OMF) (TC 1.B.17) family.</text>
</comment>
<comment type="subcellular location">
    <subcellularLocation>
        <location evidence="1">Cell outer membrane</location>
    </subcellularLocation>
</comment>
<evidence type="ECO:0000256" key="5">
    <source>
        <dbReference type="ARBA" id="ARBA00022692"/>
    </source>
</evidence>
<dbReference type="Proteomes" id="UP000683507">
    <property type="component" value="Chromosome"/>
</dbReference>
<keyword evidence="3" id="KW-0813">Transport</keyword>
<evidence type="ECO:0000256" key="4">
    <source>
        <dbReference type="ARBA" id="ARBA00022452"/>
    </source>
</evidence>
<dbReference type="InterPro" id="IPR003423">
    <property type="entry name" value="OMP_efflux"/>
</dbReference>
<keyword evidence="10" id="KW-1185">Reference proteome</keyword>
<dbReference type="EMBL" id="OU015584">
    <property type="protein sequence ID" value="CAG5078393.1"/>
    <property type="molecule type" value="Genomic_DNA"/>
</dbReference>
<sequence>MKNMKVLTSLLLIGLGFQITAQNSFSLESAKQYALEHNKDFQNARLDELIMKKKVWETTAQGLPQISAEGKFQNYIDIPTQLVPAQTFNPMAPEGEFIGLKFGTDYNVNGTLSVSQLVFSGNYIVGLQAVKASQEMYSVLSEKKAIDIKANVTEAYYTVLVLKENRSILDSTFYTMQELLESTQKLVDEKVMIATNASQLELSVLQVQNAISQIDAQIEMAKDLLKYQMGMKLSEQISLEGNIENVELGESQKVDPTQNIDYQVVNSQLTLNELNLKNMKANYLPTLGAFFSHQQVAQRNEFNFFDGEEDWFPTTIWGLQLSIPIFSSGQKAAQVSQAKIEVEKTQNQLDFVEQGLQLQVNQATTNYVLAKKTLALKKKSIEVAQQVFDDNQILYKEGVVSSIELTQSQSQLLQTQTEYTNALYELVKAKVALDKLANKL</sequence>
<evidence type="ECO:0000256" key="6">
    <source>
        <dbReference type="ARBA" id="ARBA00023136"/>
    </source>
</evidence>
<proteinExistence type="inferred from homology"/>
<dbReference type="SUPFAM" id="SSF56954">
    <property type="entry name" value="Outer membrane efflux proteins (OEP)"/>
    <property type="match status" value="1"/>
</dbReference>
<evidence type="ECO:0000256" key="7">
    <source>
        <dbReference type="ARBA" id="ARBA00023237"/>
    </source>
</evidence>
<dbReference type="PANTHER" id="PTHR30026:SF20">
    <property type="entry name" value="OUTER MEMBRANE PROTEIN TOLC"/>
    <property type="match status" value="1"/>
</dbReference>
<keyword evidence="4" id="KW-1134">Transmembrane beta strand</keyword>
<dbReference type="GO" id="GO:0015562">
    <property type="term" value="F:efflux transmembrane transporter activity"/>
    <property type="evidence" value="ECO:0007669"/>
    <property type="project" value="InterPro"/>
</dbReference>
<evidence type="ECO:0000256" key="8">
    <source>
        <dbReference type="SAM" id="SignalP"/>
    </source>
</evidence>
<evidence type="ECO:0008006" key="11">
    <source>
        <dbReference type="Google" id="ProtNLM"/>
    </source>
</evidence>
<dbReference type="GO" id="GO:0015288">
    <property type="term" value="F:porin activity"/>
    <property type="evidence" value="ECO:0007669"/>
    <property type="project" value="TreeGrafter"/>
</dbReference>
<dbReference type="PANTHER" id="PTHR30026">
    <property type="entry name" value="OUTER MEMBRANE PROTEIN TOLC"/>
    <property type="match status" value="1"/>
</dbReference>
<evidence type="ECO:0000313" key="10">
    <source>
        <dbReference type="Proteomes" id="UP000683507"/>
    </source>
</evidence>
<gene>
    <name evidence="9" type="ORF">CRYO30217_00659</name>
</gene>
<keyword evidence="8" id="KW-0732">Signal</keyword>
<evidence type="ECO:0000256" key="2">
    <source>
        <dbReference type="ARBA" id="ARBA00007613"/>
    </source>
</evidence>
<organism evidence="9 10">
    <name type="scientific">Parvicella tangerina</name>
    <dbReference type="NCBI Taxonomy" id="2829795"/>
    <lineage>
        <taxon>Bacteria</taxon>
        <taxon>Pseudomonadati</taxon>
        <taxon>Bacteroidota</taxon>
        <taxon>Flavobacteriia</taxon>
        <taxon>Flavobacteriales</taxon>
        <taxon>Parvicellaceae</taxon>
        <taxon>Parvicella</taxon>
    </lineage>
</organism>
<keyword evidence="6" id="KW-0472">Membrane</keyword>
<dbReference type="GO" id="GO:1990281">
    <property type="term" value="C:efflux pump complex"/>
    <property type="evidence" value="ECO:0007669"/>
    <property type="project" value="TreeGrafter"/>
</dbReference>
<evidence type="ECO:0000256" key="1">
    <source>
        <dbReference type="ARBA" id="ARBA00004442"/>
    </source>
</evidence>
<dbReference type="InterPro" id="IPR051906">
    <property type="entry name" value="TolC-like"/>
</dbReference>
<feature type="chain" id="PRO_5037380036" description="TolC family protein" evidence="8">
    <location>
        <begin position="22"/>
        <end position="440"/>
    </location>
</feature>
<evidence type="ECO:0000313" key="9">
    <source>
        <dbReference type="EMBL" id="CAG5078393.1"/>
    </source>
</evidence>